<dbReference type="AlphaFoldDB" id="A0A060SP64"/>
<sequence>MLNVFRRCTQRFMSTATESSSTSSAYPFSKVAVIPPAPPVPAPEPAKLGKGLMAYLPQRTLPQSKLDLLARFGKRHPERIMPGSVLQVTTNHAPTAFTGVVLSIRRRGADTSFLLRNVINRTGVEVLMRAGGRGGEGRAGMRMRRAKLFYLRDSPEKMTAISAGLR</sequence>
<dbReference type="EMBL" id="CCBP010000125">
    <property type="protein sequence ID" value="CDO74024.1"/>
    <property type="molecule type" value="Genomic_DNA"/>
</dbReference>
<evidence type="ECO:0000256" key="2">
    <source>
        <dbReference type="ARBA" id="ARBA00022980"/>
    </source>
</evidence>
<dbReference type="Pfam" id="PF01245">
    <property type="entry name" value="Ribosomal_L19"/>
    <property type="match status" value="1"/>
</dbReference>
<protein>
    <recommendedName>
        <fullName evidence="6">Ribosomal protein L19</fullName>
    </recommendedName>
</protein>
<dbReference type="Proteomes" id="UP000029665">
    <property type="component" value="Unassembled WGS sequence"/>
</dbReference>
<comment type="similarity">
    <text evidence="1">Belongs to the bacterial ribosomal protein bL19 family.</text>
</comment>
<dbReference type="InterPro" id="IPR008991">
    <property type="entry name" value="Translation_prot_SH3-like_sf"/>
</dbReference>
<dbReference type="PRINTS" id="PR00061">
    <property type="entry name" value="RIBOSOMALL19"/>
</dbReference>
<dbReference type="Gene3D" id="2.30.30.790">
    <property type="match status" value="1"/>
</dbReference>
<dbReference type="OrthoDB" id="4726at2759"/>
<dbReference type="GO" id="GO:0003735">
    <property type="term" value="F:structural constituent of ribosome"/>
    <property type="evidence" value="ECO:0007669"/>
    <property type="project" value="InterPro"/>
</dbReference>
<evidence type="ECO:0000313" key="4">
    <source>
        <dbReference type="EMBL" id="CDO74024.1"/>
    </source>
</evidence>
<evidence type="ECO:0000256" key="1">
    <source>
        <dbReference type="ARBA" id="ARBA00005781"/>
    </source>
</evidence>
<dbReference type="STRING" id="5643.A0A060SP64"/>
<name>A0A060SP64_PYCCI</name>
<accession>A0A060SP64</accession>
<dbReference type="InterPro" id="IPR038657">
    <property type="entry name" value="Ribosomal_bL19_sf"/>
</dbReference>
<organism evidence="4 5">
    <name type="scientific">Pycnoporus cinnabarinus</name>
    <name type="common">Cinnabar-red polypore</name>
    <name type="synonym">Trametes cinnabarina</name>
    <dbReference type="NCBI Taxonomy" id="5643"/>
    <lineage>
        <taxon>Eukaryota</taxon>
        <taxon>Fungi</taxon>
        <taxon>Dikarya</taxon>
        <taxon>Basidiomycota</taxon>
        <taxon>Agaricomycotina</taxon>
        <taxon>Agaricomycetes</taxon>
        <taxon>Polyporales</taxon>
        <taxon>Polyporaceae</taxon>
        <taxon>Trametes</taxon>
    </lineage>
</organism>
<proteinExistence type="inferred from homology"/>
<evidence type="ECO:0000256" key="3">
    <source>
        <dbReference type="ARBA" id="ARBA00023274"/>
    </source>
</evidence>
<evidence type="ECO:0008006" key="6">
    <source>
        <dbReference type="Google" id="ProtNLM"/>
    </source>
</evidence>
<evidence type="ECO:0000313" key="5">
    <source>
        <dbReference type="Proteomes" id="UP000029665"/>
    </source>
</evidence>
<keyword evidence="2" id="KW-0689">Ribosomal protein</keyword>
<gene>
    <name evidence="4" type="ORF">BN946_scf185043.g74</name>
</gene>
<reference evidence="4" key="1">
    <citation type="submission" date="2014-01" db="EMBL/GenBank/DDBJ databases">
        <title>The genome of the white-rot fungus Pycnoporus cinnabarinus: a basidiomycete model with a versatile arsenal for lignocellulosic biomass breakdown.</title>
        <authorList>
            <person name="Levasseur A."/>
            <person name="Lomascolo A."/>
            <person name="Ruiz-Duenas F.J."/>
            <person name="Uzan E."/>
            <person name="Piumi F."/>
            <person name="Kues U."/>
            <person name="Ram A.F.J."/>
            <person name="Murat C."/>
            <person name="Haon M."/>
            <person name="Benoit I."/>
            <person name="Arfi Y."/>
            <person name="Chevret D."/>
            <person name="Drula E."/>
            <person name="Kwon M.J."/>
            <person name="Gouret P."/>
            <person name="Lesage-Meessen L."/>
            <person name="Lombard V."/>
            <person name="Mariette J."/>
            <person name="Noirot C."/>
            <person name="Park J."/>
            <person name="Patyshakuliyeva A."/>
            <person name="Wieneger R.A.B."/>
            <person name="Wosten H.A.B."/>
            <person name="Martin F."/>
            <person name="Coutinho P.M."/>
            <person name="de Vries R."/>
            <person name="Martinez A.T."/>
            <person name="Klopp C."/>
            <person name="Pontarotti P."/>
            <person name="Henrissat B."/>
            <person name="Record E."/>
        </authorList>
    </citation>
    <scope>NUCLEOTIDE SEQUENCE [LARGE SCALE GENOMIC DNA]</scope>
    <source>
        <strain evidence="4">BRFM137</strain>
    </source>
</reference>
<dbReference type="PANTHER" id="PTHR15680:SF9">
    <property type="entry name" value="LARGE RIBOSOMAL SUBUNIT PROTEIN BL19M"/>
    <property type="match status" value="1"/>
</dbReference>
<dbReference type="PANTHER" id="PTHR15680">
    <property type="entry name" value="RIBOSOMAL PROTEIN L19"/>
    <property type="match status" value="1"/>
</dbReference>
<keyword evidence="5" id="KW-1185">Reference proteome</keyword>
<comment type="caution">
    <text evidence="4">The sequence shown here is derived from an EMBL/GenBank/DDBJ whole genome shotgun (WGS) entry which is preliminary data.</text>
</comment>
<keyword evidence="3" id="KW-0687">Ribonucleoprotein</keyword>
<dbReference type="HOGENOM" id="CLU_087075_1_0_1"/>
<dbReference type="GO" id="GO:0006412">
    <property type="term" value="P:translation"/>
    <property type="evidence" value="ECO:0007669"/>
    <property type="project" value="InterPro"/>
</dbReference>
<dbReference type="GO" id="GO:0005762">
    <property type="term" value="C:mitochondrial large ribosomal subunit"/>
    <property type="evidence" value="ECO:0007669"/>
    <property type="project" value="TreeGrafter"/>
</dbReference>
<dbReference type="OMA" id="GVEMRFN"/>
<dbReference type="InterPro" id="IPR001857">
    <property type="entry name" value="Ribosomal_bL19"/>
</dbReference>
<dbReference type="SUPFAM" id="SSF50104">
    <property type="entry name" value="Translation proteins SH3-like domain"/>
    <property type="match status" value="1"/>
</dbReference>